<name>K7AHP9_9ALTE</name>
<dbReference type="AlphaFoldDB" id="K7AHP9"/>
<comment type="caution">
    <text evidence="5">The sequence shown here is derived from an EMBL/GenBank/DDBJ whole genome shotgun (WGS) entry which is preliminary data.</text>
</comment>
<evidence type="ECO:0000256" key="2">
    <source>
        <dbReference type="ARBA" id="ARBA00022857"/>
    </source>
</evidence>
<dbReference type="FunFam" id="3.40.605.10:FF:000012">
    <property type="entry name" value="NAD-dependent succinate-semialdehyde dehydrogenase"/>
    <property type="match status" value="1"/>
</dbReference>
<dbReference type="InterPro" id="IPR016162">
    <property type="entry name" value="Ald_DH_N"/>
</dbReference>
<dbReference type="GO" id="GO:0004030">
    <property type="term" value="F:aldehyde dehydrogenase [NAD(P)+] activity"/>
    <property type="evidence" value="ECO:0007669"/>
    <property type="project" value="InterPro"/>
</dbReference>
<evidence type="ECO:0000259" key="4">
    <source>
        <dbReference type="Pfam" id="PF00171"/>
    </source>
</evidence>
<dbReference type="InterPro" id="IPR047110">
    <property type="entry name" value="GABD/Sad-like"/>
</dbReference>
<dbReference type="Pfam" id="PF00171">
    <property type="entry name" value="Aldedh"/>
    <property type="match status" value="1"/>
</dbReference>
<keyword evidence="2" id="KW-0521">NADP</keyword>
<feature type="domain" description="Aldehyde dehydrogenase" evidence="4">
    <location>
        <begin position="3"/>
        <end position="454"/>
    </location>
</feature>
<evidence type="ECO:0000256" key="3">
    <source>
        <dbReference type="ARBA" id="ARBA00023002"/>
    </source>
</evidence>
<dbReference type="Proteomes" id="UP000006322">
    <property type="component" value="Unassembled WGS sequence"/>
</dbReference>
<protein>
    <submittedName>
        <fullName evidence="5">Succinate-semialdehyde dehydrogenase [NADP+] 1</fullName>
    </submittedName>
</protein>
<dbReference type="STRING" id="1129793.GPLA_3880"/>
<evidence type="ECO:0000313" key="6">
    <source>
        <dbReference type="Proteomes" id="UP000006322"/>
    </source>
</evidence>
<organism evidence="5 6">
    <name type="scientific">Paraglaciecola polaris LMG 21857</name>
    <dbReference type="NCBI Taxonomy" id="1129793"/>
    <lineage>
        <taxon>Bacteria</taxon>
        <taxon>Pseudomonadati</taxon>
        <taxon>Pseudomonadota</taxon>
        <taxon>Gammaproteobacteria</taxon>
        <taxon>Alteromonadales</taxon>
        <taxon>Alteromonadaceae</taxon>
        <taxon>Paraglaciecola</taxon>
    </lineage>
</organism>
<dbReference type="GO" id="GO:0004777">
    <property type="term" value="F:succinate-semialdehyde dehydrogenase (NAD+) activity"/>
    <property type="evidence" value="ECO:0007669"/>
    <property type="project" value="TreeGrafter"/>
</dbReference>
<evidence type="ECO:0000313" key="5">
    <source>
        <dbReference type="EMBL" id="GAC34760.1"/>
    </source>
</evidence>
<dbReference type="SUPFAM" id="SSF53720">
    <property type="entry name" value="ALDH-like"/>
    <property type="match status" value="1"/>
</dbReference>
<dbReference type="Gene3D" id="3.40.605.10">
    <property type="entry name" value="Aldehyde Dehydrogenase, Chain A, domain 1"/>
    <property type="match status" value="1"/>
</dbReference>
<dbReference type="InterPro" id="IPR016163">
    <property type="entry name" value="Ald_DH_C"/>
</dbReference>
<dbReference type="InterPro" id="IPR015590">
    <property type="entry name" value="Aldehyde_DH_dom"/>
</dbReference>
<proteinExistence type="inferred from homology"/>
<keyword evidence="6" id="KW-1185">Reference proteome</keyword>
<dbReference type="InterPro" id="IPR016161">
    <property type="entry name" value="Ald_DH/histidinol_DH"/>
</dbReference>
<dbReference type="EMBL" id="BAER01000115">
    <property type="protein sequence ID" value="GAC34760.1"/>
    <property type="molecule type" value="Genomic_DNA"/>
</dbReference>
<sequence length="458" mass="50009">MSNTVKTINPTTEEQLKEYTLLSKDEAIKAVDKADEVFQTWKFTDPEERAKLLNSMADVIDDNRDALVTLMIDEMGKVKEQGYQEVDLCAAICRYSAEKGPELLADEEREYEQGKALVSYRPLGVVLGIQPWNFPLYQVIRYSASNLMAGNVAVLKHAANVFGMAEKIQEMYETAGFPKGAYQSVLIDGETASELIKHEKVRGVSFTGSDGVGKKVGASAAENVKKSVLELGSNDAYVVLDDADLKVAVEACVMGRIVNNGETCVSAKRFIVTEKNYDGFKEAFVSAMKAIKMGDPNLDDTDLGPMAREDLRDKLHQQVSDSIKAGANCLIGGEVPERTGYFYPATVLENVQPGSPAYDDELFGPVASLIKAKNDQDAMRIANDSRYGLGGGIFSQDEDKAIKLAREVFDTGMININGYGLAHPNLPFGGVKDSGYGREHGGFGIREFVNVKAIMVTQ</sequence>
<evidence type="ECO:0000256" key="1">
    <source>
        <dbReference type="ARBA" id="ARBA00009986"/>
    </source>
</evidence>
<comment type="similarity">
    <text evidence="1">Belongs to the aldehyde dehydrogenase family.</text>
</comment>
<accession>K7AHP9</accession>
<dbReference type="Gene3D" id="3.40.309.10">
    <property type="entry name" value="Aldehyde Dehydrogenase, Chain A, domain 2"/>
    <property type="match status" value="1"/>
</dbReference>
<dbReference type="PANTHER" id="PTHR43217">
    <property type="entry name" value="SUCCINATE SEMIALDEHYDE DEHYDROGENASE [NAD(P)+] SAD"/>
    <property type="match status" value="1"/>
</dbReference>
<dbReference type="OrthoDB" id="9812625at2"/>
<dbReference type="RefSeq" id="WP_007106525.1">
    <property type="nucleotide sequence ID" value="NZ_BAER01000115.1"/>
</dbReference>
<reference evidence="6" key="1">
    <citation type="journal article" date="2014" name="Environ. Microbiol.">
        <title>Comparative genomics of the marine bacterial genus Glaciecola reveals the high degree of genomic diversity and genomic characteristic for cold adaptation.</title>
        <authorList>
            <person name="Qin Q.L."/>
            <person name="Xie B.B."/>
            <person name="Yu Y."/>
            <person name="Shu Y.L."/>
            <person name="Rong J.C."/>
            <person name="Zhang Y.J."/>
            <person name="Zhao D.L."/>
            <person name="Chen X.L."/>
            <person name="Zhang X.Y."/>
            <person name="Chen B."/>
            <person name="Zhou B.C."/>
            <person name="Zhang Y.Z."/>
        </authorList>
    </citation>
    <scope>NUCLEOTIDE SEQUENCE [LARGE SCALE GENOMIC DNA]</scope>
    <source>
        <strain evidence="6">LMG 21857</strain>
    </source>
</reference>
<dbReference type="InterPro" id="IPR044148">
    <property type="entry name" value="ALDH_GabD1-like"/>
</dbReference>
<gene>
    <name evidence="5" type="primary">gabD1</name>
    <name evidence="5" type="ORF">GPLA_3880</name>
</gene>
<keyword evidence="3" id="KW-0560">Oxidoreductase</keyword>
<dbReference type="PANTHER" id="PTHR43217:SF1">
    <property type="entry name" value="SUCCINATE SEMIALDEHYDE DEHYDROGENASE [NAD(P)+] SAD"/>
    <property type="match status" value="1"/>
</dbReference>
<dbReference type="CDD" id="cd07100">
    <property type="entry name" value="ALDH_SSADH1_GabD1"/>
    <property type="match status" value="1"/>
</dbReference>